<evidence type="ECO:0000313" key="1">
    <source>
        <dbReference type="EMBL" id="MCA9726346.1"/>
    </source>
</evidence>
<gene>
    <name evidence="1" type="ORF">KC729_01605</name>
</gene>
<name>A0A956LVZ3_UNCEI</name>
<reference evidence="1" key="1">
    <citation type="submission" date="2020-04" db="EMBL/GenBank/DDBJ databases">
        <authorList>
            <person name="Zhang T."/>
        </authorList>
    </citation>
    <scope>NUCLEOTIDE SEQUENCE</scope>
    <source>
        <strain evidence="1">HKST-UBA01</strain>
    </source>
</reference>
<evidence type="ECO:0000313" key="2">
    <source>
        <dbReference type="Proteomes" id="UP000697710"/>
    </source>
</evidence>
<dbReference type="EMBL" id="JAGQHR010000021">
    <property type="protein sequence ID" value="MCA9726346.1"/>
    <property type="molecule type" value="Genomic_DNA"/>
</dbReference>
<accession>A0A956LVZ3</accession>
<organism evidence="1 2">
    <name type="scientific">Eiseniibacteriota bacterium</name>
    <dbReference type="NCBI Taxonomy" id="2212470"/>
    <lineage>
        <taxon>Bacteria</taxon>
        <taxon>Candidatus Eiseniibacteriota</taxon>
    </lineage>
</organism>
<comment type="caution">
    <text evidence="1">The sequence shown here is derived from an EMBL/GenBank/DDBJ whole genome shotgun (WGS) entry which is preliminary data.</text>
</comment>
<dbReference type="Proteomes" id="UP000697710">
    <property type="component" value="Unassembled WGS sequence"/>
</dbReference>
<sequence length="329" mass="35705">MLIGRGFIAVTCPLVLVLGVAGNAAAQLRLPEIVLGVRPYAESLTCDDAPRPCDAAYAADEIGVFEFLVYTLEYARELRFGLDWPAEWQVLSWETCHPGELDGDPTQPGHGFSFQFAGCTDGTIPILRIVMDCTVPGRFTSSPHPSTGDIVLLDCDGELHQSSWLEHIYVEIGDFCGRLPQSGCVMCPESVVGFVDPALIQLEVVRGATVLDTVRVNAAPKCFVLPECGGQDTDRPCFQGVSSGAEWLDVDLISEKGFDHWYRLTVHADALSLGEQRTRLQVMGGSTCCRPTCAEVVVQVVEGPPDPTRRVSWGSLKRGTFGAVTKDKD</sequence>
<dbReference type="AlphaFoldDB" id="A0A956LVZ3"/>
<proteinExistence type="predicted"/>
<reference evidence="1" key="2">
    <citation type="journal article" date="2021" name="Microbiome">
        <title>Successional dynamics and alternative stable states in a saline activated sludge microbial community over 9 years.</title>
        <authorList>
            <person name="Wang Y."/>
            <person name="Ye J."/>
            <person name="Ju F."/>
            <person name="Liu L."/>
            <person name="Boyd J.A."/>
            <person name="Deng Y."/>
            <person name="Parks D.H."/>
            <person name="Jiang X."/>
            <person name="Yin X."/>
            <person name="Woodcroft B.J."/>
            <person name="Tyson G.W."/>
            <person name="Hugenholtz P."/>
            <person name="Polz M.F."/>
            <person name="Zhang T."/>
        </authorList>
    </citation>
    <scope>NUCLEOTIDE SEQUENCE</scope>
    <source>
        <strain evidence="1">HKST-UBA01</strain>
    </source>
</reference>
<protein>
    <submittedName>
        <fullName evidence="1">Uncharacterized protein</fullName>
    </submittedName>
</protein>